<protein>
    <submittedName>
        <fullName evidence="1">Uncharacterized protein</fullName>
    </submittedName>
</protein>
<keyword evidence="2" id="KW-1185">Reference proteome</keyword>
<proteinExistence type="predicted"/>
<organism evidence="1 2">
    <name type="scientific">Maribacter algarum</name>
    <name type="common">ex Zhang et al. 2020</name>
    <dbReference type="NCBI Taxonomy" id="2578118"/>
    <lineage>
        <taxon>Bacteria</taxon>
        <taxon>Pseudomonadati</taxon>
        <taxon>Bacteroidota</taxon>
        <taxon>Flavobacteriia</taxon>
        <taxon>Flavobacteriales</taxon>
        <taxon>Flavobacteriaceae</taxon>
        <taxon>Maribacter</taxon>
    </lineage>
</organism>
<comment type="caution">
    <text evidence="1">The sequence shown here is derived from an EMBL/GenBank/DDBJ whole genome shotgun (WGS) entry which is preliminary data.</text>
</comment>
<dbReference type="Proteomes" id="UP000310314">
    <property type="component" value="Unassembled WGS sequence"/>
</dbReference>
<gene>
    <name evidence="1" type="ORF">FEE95_15735</name>
</gene>
<dbReference type="RefSeq" id="WP_138658950.1">
    <property type="nucleotide sequence ID" value="NZ_VATY01000003.1"/>
</dbReference>
<sequence length="175" mass="20457">MILSEPDINYQKIDKLLGEPIRFNWRNPKTVGSPGLYLKSFIIKTEGFESIKIDSKCNFEKRTEGLIVHTNYSNKRSLILVTAREINEIIITKGKEKITPIPFYLMWILLKLGVSIRTARHFDLRGRQYSIQPMKLKIETSSYTIECIANGYLFERQQQFFKGLRYGNKIKFVSV</sequence>
<dbReference type="AlphaFoldDB" id="A0A5S3PNT1"/>
<evidence type="ECO:0000313" key="2">
    <source>
        <dbReference type="Proteomes" id="UP000310314"/>
    </source>
</evidence>
<dbReference type="EMBL" id="VATY01000003">
    <property type="protein sequence ID" value="TMM56083.1"/>
    <property type="molecule type" value="Genomic_DNA"/>
</dbReference>
<evidence type="ECO:0000313" key="1">
    <source>
        <dbReference type="EMBL" id="TMM56083.1"/>
    </source>
</evidence>
<accession>A0A5S3PNT1</accession>
<name>A0A5S3PNT1_9FLAO</name>
<dbReference type="OrthoDB" id="1426706at2"/>
<reference evidence="1 2" key="1">
    <citation type="submission" date="2019-05" db="EMBL/GenBank/DDBJ databases">
        <authorList>
            <person name="Zhang J.-Y."/>
            <person name="Feg X."/>
            <person name="Du Z.-J."/>
        </authorList>
    </citation>
    <scope>NUCLEOTIDE SEQUENCE [LARGE SCALE GENOMIC DNA]</scope>
    <source>
        <strain evidence="1 2">RZ26</strain>
    </source>
</reference>